<dbReference type="PANTHER" id="PTHR22849:SF132">
    <property type="entry name" value="E3 UBIQUITIN-PROTEIN LIGASE PUB23"/>
    <property type="match status" value="1"/>
</dbReference>
<dbReference type="GeneID" id="120262461"/>
<evidence type="ECO:0000256" key="4">
    <source>
        <dbReference type="ARBA" id="ARBA00022786"/>
    </source>
</evidence>
<dbReference type="FunFam" id="3.30.40.10:FF:000437">
    <property type="entry name" value="RING-type E3 ubiquitin transferase"/>
    <property type="match status" value="1"/>
</dbReference>
<dbReference type="InterPro" id="IPR011989">
    <property type="entry name" value="ARM-like"/>
</dbReference>
<dbReference type="InterPro" id="IPR058678">
    <property type="entry name" value="ARM_PUB"/>
</dbReference>
<evidence type="ECO:0000259" key="6">
    <source>
        <dbReference type="PROSITE" id="PS51698"/>
    </source>
</evidence>
<dbReference type="InterPro" id="IPR003613">
    <property type="entry name" value="Ubox_domain"/>
</dbReference>
<dbReference type="PROSITE" id="PS51698">
    <property type="entry name" value="U_BOX"/>
    <property type="match status" value="1"/>
</dbReference>
<dbReference type="Pfam" id="PF25598">
    <property type="entry name" value="ARM_PUB"/>
    <property type="match status" value="1"/>
</dbReference>
<dbReference type="AlphaFoldDB" id="A0AB40BIT0"/>
<gene>
    <name evidence="8" type="primary">LOC120262461</name>
</gene>
<dbReference type="GO" id="GO:0006952">
    <property type="term" value="P:defense response"/>
    <property type="evidence" value="ECO:0007669"/>
    <property type="project" value="UniProtKB-ARBA"/>
</dbReference>
<dbReference type="GO" id="GO:0016567">
    <property type="term" value="P:protein ubiquitination"/>
    <property type="evidence" value="ECO:0007669"/>
    <property type="project" value="UniProtKB-UniRule"/>
</dbReference>
<dbReference type="RefSeq" id="XP_039126509.1">
    <property type="nucleotide sequence ID" value="XM_039270575.1"/>
</dbReference>
<dbReference type="InterPro" id="IPR045210">
    <property type="entry name" value="RING-Ubox_PUB"/>
</dbReference>
<evidence type="ECO:0000313" key="8">
    <source>
        <dbReference type="RefSeq" id="XP_039126509.1"/>
    </source>
</evidence>
<comment type="function">
    <text evidence="5">Functions as an E3 ubiquitin ligase.</text>
</comment>
<dbReference type="SUPFAM" id="SSF48371">
    <property type="entry name" value="ARM repeat"/>
    <property type="match status" value="1"/>
</dbReference>
<proteinExistence type="predicted"/>
<reference evidence="8" key="1">
    <citation type="submission" date="2025-08" db="UniProtKB">
        <authorList>
            <consortium name="RefSeq"/>
        </authorList>
    </citation>
    <scope>IDENTIFICATION</scope>
</reference>
<name>A0AB40BIT0_DIOCR</name>
<comment type="pathway">
    <text evidence="2 5">Protein modification; protein ubiquitination.</text>
</comment>
<dbReference type="Pfam" id="PF04564">
    <property type="entry name" value="U-box"/>
    <property type="match status" value="1"/>
</dbReference>
<dbReference type="InterPro" id="IPR013083">
    <property type="entry name" value="Znf_RING/FYVE/PHD"/>
</dbReference>
<evidence type="ECO:0000313" key="7">
    <source>
        <dbReference type="Proteomes" id="UP001515500"/>
    </source>
</evidence>
<dbReference type="GO" id="GO:0061630">
    <property type="term" value="F:ubiquitin protein ligase activity"/>
    <property type="evidence" value="ECO:0007669"/>
    <property type="project" value="UniProtKB-UniRule"/>
</dbReference>
<dbReference type="EC" id="2.3.2.27" evidence="5"/>
<evidence type="ECO:0000256" key="3">
    <source>
        <dbReference type="ARBA" id="ARBA00022679"/>
    </source>
</evidence>
<evidence type="ECO:0000256" key="2">
    <source>
        <dbReference type="ARBA" id="ARBA00004906"/>
    </source>
</evidence>
<comment type="catalytic activity">
    <reaction evidence="1 5">
        <text>S-ubiquitinyl-[E2 ubiquitin-conjugating enzyme]-L-cysteine + [acceptor protein]-L-lysine = [E2 ubiquitin-conjugating enzyme]-L-cysteine + N(6)-ubiquitinyl-[acceptor protein]-L-lysine.</text>
        <dbReference type="EC" id="2.3.2.27"/>
    </reaction>
</comment>
<dbReference type="SUPFAM" id="SSF57850">
    <property type="entry name" value="RING/U-box"/>
    <property type="match status" value="1"/>
</dbReference>
<keyword evidence="4 5" id="KW-0833">Ubl conjugation pathway</keyword>
<organism evidence="7 8">
    <name type="scientific">Dioscorea cayennensis subsp. rotundata</name>
    <name type="common">White Guinea yam</name>
    <name type="synonym">Dioscorea rotundata</name>
    <dbReference type="NCBI Taxonomy" id="55577"/>
    <lineage>
        <taxon>Eukaryota</taxon>
        <taxon>Viridiplantae</taxon>
        <taxon>Streptophyta</taxon>
        <taxon>Embryophyta</taxon>
        <taxon>Tracheophyta</taxon>
        <taxon>Spermatophyta</taxon>
        <taxon>Magnoliopsida</taxon>
        <taxon>Liliopsida</taxon>
        <taxon>Dioscoreales</taxon>
        <taxon>Dioscoreaceae</taxon>
        <taxon>Dioscorea</taxon>
    </lineage>
</organism>
<evidence type="ECO:0000256" key="1">
    <source>
        <dbReference type="ARBA" id="ARBA00000900"/>
    </source>
</evidence>
<dbReference type="SMART" id="SM00504">
    <property type="entry name" value="Ubox"/>
    <property type="match status" value="1"/>
</dbReference>
<dbReference type="Gene3D" id="1.25.10.10">
    <property type="entry name" value="Leucine-rich Repeat Variant"/>
    <property type="match status" value="1"/>
</dbReference>
<dbReference type="PANTHER" id="PTHR22849">
    <property type="entry name" value="WDSAM1 PROTEIN"/>
    <property type="match status" value="1"/>
</dbReference>
<keyword evidence="7" id="KW-1185">Reference proteome</keyword>
<evidence type="ECO:0000256" key="5">
    <source>
        <dbReference type="RuleBase" id="RU369093"/>
    </source>
</evidence>
<feature type="domain" description="U-box" evidence="6">
    <location>
        <begin position="5"/>
        <end position="80"/>
    </location>
</feature>
<accession>A0AB40BIT0</accession>
<protein>
    <recommendedName>
        <fullName evidence="5 6">U-box domain-containing protein</fullName>
        <ecNumber evidence="5">2.3.2.27</ecNumber>
    </recommendedName>
    <alternativeName>
        <fullName evidence="5">RING-type E3 ubiquitin transferase PUB</fullName>
    </alternativeName>
</protein>
<dbReference type="Proteomes" id="UP001515500">
    <property type="component" value="Chromosome 5"/>
</dbReference>
<dbReference type="CDD" id="cd16664">
    <property type="entry name" value="RING-Ubox_PUB"/>
    <property type="match status" value="1"/>
</dbReference>
<dbReference type="Gene3D" id="3.30.40.10">
    <property type="entry name" value="Zinc/RING finger domain, C3HC4 (zinc finger)"/>
    <property type="match status" value="1"/>
</dbReference>
<sequence length="413" mass="46281">MEELDIPCYFLCPISLDLMRDPVIISTGITFDRDNIERWIFSGKRKTCPVTNQALQDLDLTPNHTLRRLIQAWCTANTSKGVERFPTPRQPISKAELSHLLVCINSTVPDDRLASLLKLKSIVLTSERNKQFVEASGAVDILVSIIKEKYNMSIDDEEEEEECSVSACDEALCILCSLQLSDETLVDIISRNTDFVEALTMMLHRSNYQTRAYASLLLRFIVSVIPPVRLVGLKEELFEGVVRVIKDKVSYQASKAGLRILAWICPWGRNRMMAVEAGAVTTLIELLLDEPEKIICELILLVLDLMCGCAEGRSEMMKHAAGIAVVSRMMLRVSSVATERSVRIVYSLIKFSATPAILNEMLAVGTVSKLCFVLQIDCGVKIKEKVKEILRLHSMAWKHSPCLSPQLQSSYPS</sequence>
<keyword evidence="3 5" id="KW-0808">Transferase</keyword>
<dbReference type="InterPro" id="IPR016024">
    <property type="entry name" value="ARM-type_fold"/>
</dbReference>
<dbReference type="InterPro" id="IPR045185">
    <property type="entry name" value="PUB22/23/24-like"/>
</dbReference>